<gene>
    <name evidence="4" type="ORF">KTH89_10860</name>
</gene>
<keyword evidence="5" id="KW-1185">Reference proteome</keyword>
<dbReference type="InterPro" id="IPR009061">
    <property type="entry name" value="DNA-bd_dom_put_sf"/>
</dbReference>
<dbReference type="InterPro" id="IPR000551">
    <property type="entry name" value="MerR-type_HTH_dom"/>
</dbReference>
<dbReference type="Proteomes" id="UP000712157">
    <property type="component" value="Unassembled WGS sequence"/>
</dbReference>
<dbReference type="Pfam" id="PF13411">
    <property type="entry name" value="MerR_1"/>
    <property type="match status" value="1"/>
</dbReference>
<dbReference type="EMBL" id="JAHQCW010000016">
    <property type="protein sequence ID" value="MBU9737042.1"/>
    <property type="molecule type" value="Genomic_DNA"/>
</dbReference>
<dbReference type="InterPro" id="IPR047057">
    <property type="entry name" value="MerR_fam"/>
</dbReference>
<dbReference type="GO" id="GO:0003700">
    <property type="term" value="F:DNA-binding transcription factor activity"/>
    <property type="evidence" value="ECO:0007669"/>
    <property type="project" value="InterPro"/>
</dbReference>
<dbReference type="SMART" id="SM00422">
    <property type="entry name" value="HTH_MERR"/>
    <property type="match status" value="1"/>
</dbReference>
<reference evidence="4" key="1">
    <citation type="submission" date="2021-06" db="EMBL/GenBank/DDBJ databases">
        <title>Description of novel taxa of the family Lachnospiraceae.</title>
        <authorList>
            <person name="Chaplin A.V."/>
            <person name="Sokolova S.R."/>
            <person name="Pikina A.P."/>
            <person name="Korzhanova M."/>
            <person name="Belova V."/>
            <person name="Korostin D."/>
            <person name="Efimov B.A."/>
        </authorList>
    </citation>
    <scope>NUCLEOTIDE SEQUENCE</scope>
    <source>
        <strain evidence="4">ASD5720</strain>
    </source>
</reference>
<dbReference type="PANTHER" id="PTHR30204">
    <property type="entry name" value="REDOX-CYCLING DRUG-SENSING TRANSCRIPTIONAL ACTIVATOR SOXR"/>
    <property type="match status" value="1"/>
</dbReference>
<sequence>MTIAEVSRKYEISADTLRYYERIGLIPPVNRTAGGIRNYTEADCSWVGFAKCMRGAGIQVEALIDYVALFQEGENSRDARKQILIEQRDQLQSRIQELQETLSRLNAKIEGYENGLAQVEEKLNK</sequence>
<dbReference type="SUPFAM" id="SSF46955">
    <property type="entry name" value="Putative DNA-binding domain"/>
    <property type="match status" value="1"/>
</dbReference>
<evidence type="ECO:0000256" key="2">
    <source>
        <dbReference type="SAM" id="Coils"/>
    </source>
</evidence>
<dbReference type="PRINTS" id="PR00040">
    <property type="entry name" value="HTHMERR"/>
</dbReference>
<protein>
    <submittedName>
        <fullName evidence="4">MerR family transcriptional regulator</fullName>
    </submittedName>
</protein>
<dbReference type="PROSITE" id="PS50937">
    <property type="entry name" value="HTH_MERR_2"/>
    <property type="match status" value="1"/>
</dbReference>
<dbReference type="CDD" id="cd01109">
    <property type="entry name" value="HTH_YyaN"/>
    <property type="match status" value="1"/>
</dbReference>
<keyword evidence="2" id="KW-0175">Coiled coil</keyword>
<organism evidence="4 5">
    <name type="scientific">Diplocloster agilis</name>
    <dbReference type="NCBI Taxonomy" id="2850323"/>
    <lineage>
        <taxon>Bacteria</taxon>
        <taxon>Bacillati</taxon>
        <taxon>Bacillota</taxon>
        <taxon>Clostridia</taxon>
        <taxon>Lachnospirales</taxon>
        <taxon>Lachnospiraceae</taxon>
        <taxon>Diplocloster</taxon>
    </lineage>
</organism>
<keyword evidence="1" id="KW-0238">DNA-binding</keyword>
<feature type="domain" description="HTH merR-type" evidence="3">
    <location>
        <begin position="1"/>
        <end position="69"/>
    </location>
</feature>
<dbReference type="Gene3D" id="1.10.1660.10">
    <property type="match status" value="1"/>
</dbReference>
<accession>A0A949NB02</accession>
<comment type="caution">
    <text evidence="4">The sequence shown here is derived from an EMBL/GenBank/DDBJ whole genome shotgun (WGS) entry which is preliminary data.</text>
</comment>
<dbReference type="RefSeq" id="WP_158342406.1">
    <property type="nucleotide sequence ID" value="NZ_JAHQCW010000016.1"/>
</dbReference>
<dbReference type="GO" id="GO:0003677">
    <property type="term" value="F:DNA binding"/>
    <property type="evidence" value="ECO:0007669"/>
    <property type="project" value="UniProtKB-KW"/>
</dbReference>
<feature type="coiled-coil region" evidence="2">
    <location>
        <begin position="81"/>
        <end position="122"/>
    </location>
</feature>
<evidence type="ECO:0000313" key="5">
    <source>
        <dbReference type="Proteomes" id="UP000712157"/>
    </source>
</evidence>
<proteinExistence type="predicted"/>
<evidence type="ECO:0000259" key="3">
    <source>
        <dbReference type="PROSITE" id="PS50937"/>
    </source>
</evidence>
<dbReference type="PANTHER" id="PTHR30204:SF98">
    <property type="entry name" value="HTH-TYPE TRANSCRIPTIONAL REGULATOR ADHR"/>
    <property type="match status" value="1"/>
</dbReference>
<evidence type="ECO:0000256" key="1">
    <source>
        <dbReference type="ARBA" id="ARBA00023125"/>
    </source>
</evidence>
<name>A0A949NB02_9FIRM</name>
<dbReference type="AlphaFoldDB" id="A0A949NB02"/>
<evidence type="ECO:0000313" key="4">
    <source>
        <dbReference type="EMBL" id="MBU9737042.1"/>
    </source>
</evidence>